<dbReference type="AlphaFoldDB" id="A0A9X8UIG0"/>
<feature type="transmembrane region" description="Helical" evidence="2">
    <location>
        <begin position="109"/>
        <end position="131"/>
    </location>
</feature>
<proteinExistence type="predicted"/>
<keyword evidence="2" id="KW-0812">Transmembrane</keyword>
<keyword evidence="2" id="KW-0472">Membrane</keyword>
<name>A0A9X8UIG0_9FIRM</name>
<gene>
    <name evidence="3" type="ORF">EDD78_10772</name>
</gene>
<dbReference type="InterPro" id="IPR006938">
    <property type="entry name" value="DUF624"/>
</dbReference>
<comment type="caution">
    <text evidence="3">The sequence shown here is derived from an EMBL/GenBank/DDBJ whole genome shotgun (WGS) entry which is preliminary data.</text>
</comment>
<dbReference type="Proteomes" id="UP000294682">
    <property type="component" value="Unassembled WGS sequence"/>
</dbReference>
<reference evidence="3 4" key="1">
    <citation type="submission" date="2019-03" db="EMBL/GenBank/DDBJ databases">
        <title>Genomic Encyclopedia of Type Strains, Phase IV (KMG-IV): sequencing the most valuable type-strain genomes for metagenomic binning, comparative biology and taxonomic classification.</title>
        <authorList>
            <person name="Goeker M."/>
        </authorList>
    </citation>
    <scope>NUCLEOTIDE SEQUENCE [LARGE SCALE GENOMIC DNA]</scope>
    <source>
        <strain evidence="3 4">DSM 100433</strain>
    </source>
</reference>
<protein>
    <submittedName>
        <fullName evidence="3">Membrane protein YesL</fullName>
    </submittedName>
</protein>
<feature type="transmembrane region" description="Helical" evidence="2">
    <location>
        <begin position="212"/>
        <end position="232"/>
    </location>
</feature>
<accession>A0A9X8UIG0</accession>
<dbReference type="EMBL" id="SLUK01000007">
    <property type="protein sequence ID" value="TCL42971.1"/>
    <property type="molecule type" value="Genomic_DNA"/>
</dbReference>
<feature type="transmembrane region" description="Helical" evidence="2">
    <location>
        <begin position="180"/>
        <end position="206"/>
    </location>
</feature>
<feature type="transmembrane region" description="Helical" evidence="2">
    <location>
        <begin position="34"/>
        <end position="53"/>
    </location>
</feature>
<evidence type="ECO:0000256" key="1">
    <source>
        <dbReference type="SAM" id="MobiDB-lite"/>
    </source>
</evidence>
<feature type="compositionally biased region" description="Acidic residues" evidence="1">
    <location>
        <begin position="251"/>
        <end position="260"/>
    </location>
</feature>
<feature type="transmembrane region" description="Helical" evidence="2">
    <location>
        <begin position="59"/>
        <end position="83"/>
    </location>
</feature>
<dbReference type="Pfam" id="PF04854">
    <property type="entry name" value="DUF624"/>
    <property type="match status" value="1"/>
</dbReference>
<feature type="compositionally biased region" description="Basic and acidic residues" evidence="1">
    <location>
        <begin position="261"/>
        <end position="273"/>
    </location>
</feature>
<sequence>MKEGPGVSKDAPEKKRFFLFFELYFRKFWKMIELNLLYVVFFIPAAVGAWMWLVGGANILCTLLVLISLVLYGPATAAMTYVLRNYARQEHAFLFADFKDNFKSNFKQASIYGVFSAVVMILMSVAIWFYLGSAKDNKLMYVPLIIAMATFIIFLFMNFYMYTMIVTFDMKLPAMLKNAFIFAVIGVVPNLVSLLVVGGITVALVLFFPISLLFVIVIALSTMCFVVTFNAYPRIEKHMIIPYMKEHEPEEKSEDEETVFSDERLIPKEEEGK</sequence>
<feature type="region of interest" description="Disordered" evidence="1">
    <location>
        <begin position="247"/>
        <end position="273"/>
    </location>
</feature>
<feature type="transmembrane region" description="Helical" evidence="2">
    <location>
        <begin position="143"/>
        <end position="168"/>
    </location>
</feature>
<evidence type="ECO:0000313" key="4">
    <source>
        <dbReference type="Proteomes" id="UP000294682"/>
    </source>
</evidence>
<keyword evidence="4" id="KW-1185">Reference proteome</keyword>
<dbReference type="RefSeq" id="WP_132084706.1">
    <property type="nucleotide sequence ID" value="NZ_SLUK01000007.1"/>
</dbReference>
<organism evidence="3 4">
    <name type="scientific">Harryflintia acetispora</name>
    <dbReference type="NCBI Taxonomy" id="1849041"/>
    <lineage>
        <taxon>Bacteria</taxon>
        <taxon>Bacillati</taxon>
        <taxon>Bacillota</taxon>
        <taxon>Clostridia</taxon>
        <taxon>Eubacteriales</taxon>
        <taxon>Oscillospiraceae</taxon>
        <taxon>Harryflintia</taxon>
    </lineage>
</organism>
<keyword evidence="2" id="KW-1133">Transmembrane helix</keyword>
<evidence type="ECO:0000256" key="2">
    <source>
        <dbReference type="SAM" id="Phobius"/>
    </source>
</evidence>
<evidence type="ECO:0000313" key="3">
    <source>
        <dbReference type="EMBL" id="TCL42971.1"/>
    </source>
</evidence>